<gene>
    <name evidence="1" type="ORF">JI435_400910</name>
</gene>
<sequence>MVIIFPRCLSHFQIGAFASASSSHRATQAQRTSQILTLSISIFTVLCLARPHVVSHPHACHQNAIHPSSSIILAGHISS</sequence>
<organism evidence="1 2">
    <name type="scientific">Phaeosphaeria nodorum (strain SN15 / ATCC MYA-4574 / FGSC 10173)</name>
    <name type="common">Glume blotch fungus</name>
    <name type="synonym">Parastagonospora nodorum</name>
    <dbReference type="NCBI Taxonomy" id="321614"/>
    <lineage>
        <taxon>Eukaryota</taxon>
        <taxon>Fungi</taxon>
        <taxon>Dikarya</taxon>
        <taxon>Ascomycota</taxon>
        <taxon>Pezizomycotina</taxon>
        <taxon>Dothideomycetes</taxon>
        <taxon>Pleosporomycetidae</taxon>
        <taxon>Pleosporales</taxon>
        <taxon>Pleosporineae</taxon>
        <taxon>Phaeosphaeriaceae</taxon>
        <taxon>Parastagonospora</taxon>
    </lineage>
</organism>
<name>A0A7U2ER24_PHANO</name>
<dbReference type="VEuPathDB" id="FungiDB:JI435_400910"/>
<proteinExistence type="predicted"/>
<reference evidence="2" key="1">
    <citation type="journal article" date="2021" name="BMC Genomics">
        <title>Chromosome-level genome assembly and manually-curated proteome of model necrotroph Parastagonospora nodorum Sn15 reveals a genome-wide trove of candidate effector homologs, and redundancy of virulence-related functions within an accessory chromosome.</title>
        <authorList>
            <person name="Bertazzoni S."/>
            <person name="Jones D.A.B."/>
            <person name="Phan H.T."/>
            <person name="Tan K.-C."/>
            <person name="Hane J.K."/>
        </authorList>
    </citation>
    <scope>NUCLEOTIDE SEQUENCE [LARGE SCALE GENOMIC DNA]</scope>
    <source>
        <strain evidence="2">SN15 / ATCC MYA-4574 / FGSC 10173)</strain>
    </source>
</reference>
<keyword evidence="2" id="KW-1185">Reference proteome</keyword>
<dbReference type="AlphaFoldDB" id="A0A7U2ER24"/>
<evidence type="ECO:0000313" key="2">
    <source>
        <dbReference type="Proteomes" id="UP000663193"/>
    </source>
</evidence>
<dbReference type="Proteomes" id="UP000663193">
    <property type="component" value="Chromosome 1"/>
</dbReference>
<protein>
    <submittedName>
        <fullName evidence="1">Uncharacterized protein</fullName>
    </submittedName>
</protein>
<dbReference type="EMBL" id="CP069023">
    <property type="protein sequence ID" value="QRC91042.1"/>
    <property type="molecule type" value="Genomic_DNA"/>
</dbReference>
<evidence type="ECO:0000313" key="1">
    <source>
        <dbReference type="EMBL" id="QRC91042.1"/>
    </source>
</evidence>
<accession>A0A7U2ER24</accession>